<dbReference type="InterPro" id="IPR027417">
    <property type="entry name" value="P-loop_NTPase"/>
</dbReference>
<evidence type="ECO:0000313" key="5">
    <source>
        <dbReference type="Proteomes" id="UP000298050"/>
    </source>
</evidence>
<dbReference type="Pfam" id="PF05729">
    <property type="entry name" value="NACHT"/>
    <property type="match status" value="1"/>
</dbReference>
<feature type="domain" description="Schlafen AlbA-2" evidence="2">
    <location>
        <begin position="29"/>
        <end position="180"/>
    </location>
</feature>
<dbReference type="SUPFAM" id="SSF52540">
    <property type="entry name" value="P-loop containing nucleoside triphosphate hydrolases"/>
    <property type="match status" value="1"/>
</dbReference>
<dbReference type="PANTHER" id="PTHR46844:SF1">
    <property type="entry name" value="SLR5058 PROTEIN"/>
    <property type="match status" value="1"/>
</dbReference>
<feature type="region of interest" description="Disordered" evidence="1">
    <location>
        <begin position="258"/>
        <end position="278"/>
    </location>
</feature>
<dbReference type="PANTHER" id="PTHR46844">
    <property type="entry name" value="SLR5058 PROTEIN"/>
    <property type="match status" value="1"/>
</dbReference>
<comment type="caution">
    <text evidence="4">The sequence shown here is derived from an EMBL/GenBank/DDBJ whole genome shotgun (WGS) entry which is preliminary data.</text>
</comment>
<name>A0A4Z0LYD2_9GAMM</name>
<dbReference type="AlphaFoldDB" id="A0A4Z0LYD2"/>
<organism evidence="4 5">
    <name type="scientific">Mangrovimicrobium sediminis</name>
    <dbReference type="NCBI Taxonomy" id="2562682"/>
    <lineage>
        <taxon>Bacteria</taxon>
        <taxon>Pseudomonadati</taxon>
        <taxon>Pseudomonadota</taxon>
        <taxon>Gammaproteobacteria</taxon>
        <taxon>Cellvibrionales</taxon>
        <taxon>Halieaceae</taxon>
        <taxon>Mangrovimicrobium</taxon>
    </lineage>
</organism>
<dbReference type="Proteomes" id="UP000298050">
    <property type="component" value="Unassembled WGS sequence"/>
</dbReference>
<evidence type="ECO:0000256" key="1">
    <source>
        <dbReference type="SAM" id="MobiDB-lite"/>
    </source>
</evidence>
<proteinExistence type="predicted"/>
<evidence type="ECO:0000259" key="3">
    <source>
        <dbReference type="Pfam" id="PF05729"/>
    </source>
</evidence>
<dbReference type="InterPro" id="IPR007421">
    <property type="entry name" value="Schlafen_AlbA_2_dom"/>
</dbReference>
<dbReference type="OrthoDB" id="135105at2"/>
<protein>
    <submittedName>
        <fullName evidence="4">NACHT domain-containing protein</fullName>
    </submittedName>
</protein>
<dbReference type="InterPro" id="IPR007111">
    <property type="entry name" value="NACHT_NTPase"/>
</dbReference>
<dbReference type="EMBL" id="SRLE01000011">
    <property type="protein sequence ID" value="TGD72186.1"/>
    <property type="molecule type" value="Genomic_DNA"/>
</dbReference>
<feature type="domain" description="NACHT" evidence="3">
    <location>
        <begin position="300"/>
        <end position="440"/>
    </location>
</feature>
<keyword evidence="5" id="KW-1185">Reference proteome</keyword>
<sequence length="1079" mass="122059">MNAFEFVNQALDIKNNELDAILQLTEGSEVDWLEFKAAIKAQNPQEAAESNDADYVFNLIKALVSMANGSGGMVVLGIDDEGNAVGLDKSGFDGNRDSFTRLISDKVLNKDGWRTQNRGRWRWKVPTDRLDFDPYWARYQGTDVLLFAVAPRDFSHGPLVLTHATTKNSQHKEVVLVRAGGDRGTTANLSHEEAETWWEKRDLAVVSPKFDSWIKELQKTDPAVYFSTVSTYCHELVEARVADEQLFVPLEATARQRDKNSGRRRYQSNEDYLSSERSSGDMAMDKSQFLEIATRVYPAFLVGEPGSGKSTSLLKLVRDINFAYRTVNDDWALYIPISGYTGEGLRDLICREIRPLKWADISLALESGQLALVLDGLNECPSPHFKQCTTDLSDLLKEFPGAKIIVSTRAAHLPYFAGKTIELRSMGTSQQQRFVAKYLDDVPDTVQAFWESLTQKSTAQMIARSPLLLQMTAWLWRENGELPDGLADLYSRFFGAWLRREVDKDLSAGEPSIYSEDETQEALALLAYSMRCDGLVACTPGYAEDRLRPALGDRTTPFIDRTVQGLLIQTIGNGSNIRFTHETIQEYLVAVFLTSHPQHHLLQAGKDFDLHRWSMPIVFAFELFDHPPEHFVQAAWQISPLLACAAFRDDARLKILPEPVGRHSAPQNDLWVRGIIRCMRGEDVDEVTRSLAYLGRTPSPGRHFQKHPLPDELTSALEGVAFWYALTSFSQGRVRLERLQHLLIDRRNVWLELLPHVVIGQPDWLLHMTSAQKLVVGELEDGERADAIANATVVELSFMVRNKIIGEDEFRGHWKRALNVNDGDPLELELLALLATKKVNTSQFNGAQRAILKNIGQSTELSPRILNVLTKDRVLQVEEIRQNRDQILRLADSVSPVRAMQLIKRGVLRRNDFTAQQLHLLFERAETDKDIGFILEAGLAQSRQQIPLSVRNRVHGHGGSMERNLDSSTDSVVRNVYKSTDKRPSELIAELYLSPEQRQLERVQREIQDPCNFPAGSGYHRELEAHIEASSDWPLAERLQLIDLAEAFFLSHGSKKRLKDYRALIRTAREAILSAQKDR</sequence>
<gene>
    <name evidence="4" type="ORF">E4634_16090</name>
</gene>
<dbReference type="Gene3D" id="3.30.950.30">
    <property type="entry name" value="Schlafen, AAA domain"/>
    <property type="match status" value="1"/>
</dbReference>
<reference evidence="4 5" key="1">
    <citation type="submission" date="2019-04" db="EMBL/GenBank/DDBJ databases">
        <title>Taxonomy of novel Haliea sp. from mangrove soil of West Coast of India.</title>
        <authorList>
            <person name="Verma A."/>
            <person name="Kumar P."/>
            <person name="Krishnamurthi S."/>
        </authorList>
    </citation>
    <scope>NUCLEOTIDE SEQUENCE [LARGE SCALE GENOMIC DNA]</scope>
    <source>
        <strain evidence="4 5">SAOS-164</strain>
    </source>
</reference>
<accession>A0A4Z0LYD2</accession>
<evidence type="ECO:0000313" key="4">
    <source>
        <dbReference type="EMBL" id="TGD72186.1"/>
    </source>
</evidence>
<dbReference type="Pfam" id="PF04326">
    <property type="entry name" value="SLFN_AlbA_2"/>
    <property type="match status" value="1"/>
</dbReference>
<dbReference type="InterPro" id="IPR038461">
    <property type="entry name" value="Schlafen_AlbA_2_dom_sf"/>
</dbReference>
<dbReference type="Gene3D" id="3.40.50.300">
    <property type="entry name" value="P-loop containing nucleotide triphosphate hydrolases"/>
    <property type="match status" value="1"/>
</dbReference>
<dbReference type="RefSeq" id="WP_135445675.1">
    <property type="nucleotide sequence ID" value="NZ_SRLE01000011.1"/>
</dbReference>
<evidence type="ECO:0000259" key="2">
    <source>
        <dbReference type="Pfam" id="PF04326"/>
    </source>
</evidence>